<organism evidence="1 2">
    <name type="scientific">Trifolium pratense</name>
    <name type="common">Red clover</name>
    <dbReference type="NCBI Taxonomy" id="57577"/>
    <lineage>
        <taxon>Eukaryota</taxon>
        <taxon>Viridiplantae</taxon>
        <taxon>Streptophyta</taxon>
        <taxon>Embryophyta</taxon>
        <taxon>Tracheophyta</taxon>
        <taxon>Spermatophyta</taxon>
        <taxon>Magnoliopsida</taxon>
        <taxon>eudicotyledons</taxon>
        <taxon>Gunneridae</taxon>
        <taxon>Pentapetalae</taxon>
        <taxon>rosids</taxon>
        <taxon>fabids</taxon>
        <taxon>Fabales</taxon>
        <taxon>Fabaceae</taxon>
        <taxon>Papilionoideae</taxon>
        <taxon>50 kb inversion clade</taxon>
        <taxon>NPAAA clade</taxon>
        <taxon>Hologalegina</taxon>
        <taxon>IRL clade</taxon>
        <taxon>Trifolieae</taxon>
        <taxon>Trifolium</taxon>
    </lineage>
</organism>
<evidence type="ECO:0000313" key="2">
    <source>
        <dbReference type="Proteomes" id="UP001177021"/>
    </source>
</evidence>
<evidence type="ECO:0000313" key="1">
    <source>
        <dbReference type="EMBL" id="CAJ2643031.1"/>
    </source>
</evidence>
<comment type="caution">
    <text evidence="1">The sequence shown here is derived from an EMBL/GenBank/DDBJ whole genome shotgun (WGS) entry which is preliminary data.</text>
</comment>
<protein>
    <submittedName>
        <fullName evidence="1">Uncharacterized protein</fullName>
    </submittedName>
</protein>
<reference evidence="1" key="1">
    <citation type="submission" date="2023-10" db="EMBL/GenBank/DDBJ databases">
        <authorList>
            <person name="Rodriguez Cubillos JULIANA M."/>
            <person name="De Vega J."/>
        </authorList>
    </citation>
    <scope>NUCLEOTIDE SEQUENCE</scope>
</reference>
<proteinExistence type="predicted"/>
<gene>
    <name evidence="1" type="ORF">MILVUS5_LOCUS12364</name>
</gene>
<dbReference type="Proteomes" id="UP001177021">
    <property type="component" value="Unassembled WGS sequence"/>
</dbReference>
<dbReference type="EMBL" id="CASHSV030000034">
    <property type="protein sequence ID" value="CAJ2643031.1"/>
    <property type="molecule type" value="Genomic_DNA"/>
</dbReference>
<keyword evidence="2" id="KW-1185">Reference proteome</keyword>
<sequence>MESTNLHHLQDQHHPPPPPPVSTTPYEVGGTTTTTNSWTPNFTLNNAASSFNSNNLQEDNPRSYSRSSLTHKKNHMIQDLGYQHHHQWTSTDNESSHNNLDSHEFSKNSSTSTIKEEISFANFPKFTEMLNYTTPNYPILPNSTTTQMKNINNEEHKDMNALMLKTLFTAEDFYNAQNYPNQMLEGTSNNNISSQIHPSINISNSNHYSSSAGSSSLDMNMQSLDLLTNSPKSLSQHSQDYHHHNLGRFTTHDHENLSFGLLPMQQPTNMSSSTNSINKPSLLSNVETKRGCTLMESKASQSQTALKKPRSSSEPRPSCPPFKVRKEKLGDRIASLQQLVAPFGKTDTASVLMEAIGYIKFLQGQVETLSVPYMKSSQNQNNRVMQGGSGTSDTNGEAKQDLRSRGLCLVPLSCMSYIAGDGCPEVWQQRPNFGGPA</sequence>
<name>A0ACB0JFI1_TRIPR</name>
<accession>A0ACB0JFI1</accession>